<name>A0A1Y2IKT6_TRAC3</name>
<dbReference type="GO" id="GO:1990528">
    <property type="term" value="C:Rvs161p-Rvs167p complex"/>
    <property type="evidence" value="ECO:0007669"/>
    <property type="project" value="TreeGrafter"/>
</dbReference>
<keyword evidence="6" id="KW-1185">Reference proteome</keyword>
<dbReference type="PANTHER" id="PTHR47174">
    <property type="entry name" value="BRIDGING INTEGRATOR 3"/>
    <property type="match status" value="1"/>
</dbReference>
<dbReference type="GO" id="GO:0031097">
    <property type="term" value="C:medial cortex"/>
    <property type="evidence" value="ECO:0007669"/>
    <property type="project" value="TreeGrafter"/>
</dbReference>
<keyword evidence="1 2" id="KW-0728">SH3 domain</keyword>
<dbReference type="PRINTS" id="PR00499">
    <property type="entry name" value="P67PHOX"/>
</dbReference>
<sequence>MVFARLTPQDKDAFFALLDELSTVPFPSTSPSTQQSLCACPPMYFESRPEIFGNSSGSGTSGGNGTSAATRAAAASVVSSAFAQSNRNSTVPSITNGWKKPDAAATAEISNSVGRVAAAAAALRANGGGEQSPAPAPGNAGGFPRPPPRRGPSTNSTEEPAAPPPEHNKLVPTRKFGDVDMSSTKNMFSSIRHSTAAKHAAPPQVAPPTPPAFPRKNTFAPPPRRVPSASGSAASANSPPPPAPPRRQQEPEQEEEEEGESGEWAEALYDYHSEDPGDLDLQEGVRVLIVEKTSDDWWTGELNGQRGLVPAAYVKLL</sequence>
<dbReference type="STRING" id="1353009.A0A1Y2IKT6"/>
<dbReference type="InterPro" id="IPR001452">
    <property type="entry name" value="SH3_domain"/>
</dbReference>
<protein>
    <recommendedName>
        <fullName evidence="4">SH3 domain-containing protein</fullName>
    </recommendedName>
</protein>
<dbReference type="PANTHER" id="PTHR47174:SF2">
    <property type="entry name" value="SH3 DOMAIN SIGNALLING PROTEIN (AFU_ORTHOLOGUE AFUA_5G07670)"/>
    <property type="match status" value="1"/>
</dbReference>
<dbReference type="AlphaFoldDB" id="A0A1Y2IKT6"/>
<dbReference type="GO" id="GO:0006897">
    <property type="term" value="P:endocytosis"/>
    <property type="evidence" value="ECO:0007669"/>
    <property type="project" value="InterPro"/>
</dbReference>
<dbReference type="GO" id="GO:0097320">
    <property type="term" value="P:plasma membrane tubulation"/>
    <property type="evidence" value="ECO:0007669"/>
    <property type="project" value="TreeGrafter"/>
</dbReference>
<dbReference type="SMART" id="SM00326">
    <property type="entry name" value="SH3"/>
    <property type="match status" value="1"/>
</dbReference>
<evidence type="ECO:0000256" key="3">
    <source>
        <dbReference type="SAM" id="MobiDB-lite"/>
    </source>
</evidence>
<evidence type="ECO:0000313" key="6">
    <source>
        <dbReference type="Proteomes" id="UP000193067"/>
    </source>
</evidence>
<dbReference type="InterPro" id="IPR046982">
    <property type="entry name" value="BIN3/RVS161-like"/>
</dbReference>
<feature type="compositionally biased region" description="Acidic residues" evidence="3">
    <location>
        <begin position="251"/>
        <end position="263"/>
    </location>
</feature>
<proteinExistence type="predicted"/>
<dbReference type="PROSITE" id="PS50002">
    <property type="entry name" value="SH3"/>
    <property type="match status" value="1"/>
</dbReference>
<evidence type="ECO:0000256" key="1">
    <source>
        <dbReference type="ARBA" id="ARBA00022443"/>
    </source>
</evidence>
<dbReference type="OrthoDB" id="10255128at2759"/>
<dbReference type="SUPFAM" id="SSF50044">
    <property type="entry name" value="SH3-domain"/>
    <property type="match status" value="1"/>
</dbReference>
<feature type="compositionally biased region" description="Pro residues" evidence="3">
    <location>
        <begin position="204"/>
        <end position="213"/>
    </location>
</feature>
<feature type="region of interest" description="Disordered" evidence="3">
    <location>
        <begin position="124"/>
        <end position="181"/>
    </location>
</feature>
<dbReference type="Gene3D" id="2.30.30.40">
    <property type="entry name" value="SH3 Domains"/>
    <property type="match status" value="1"/>
</dbReference>
<dbReference type="GO" id="GO:0008289">
    <property type="term" value="F:lipid binding"/>
    <property type="evidence" value="ECO:0007669"/>
    <property type="project" value="TreeGrafter"/>
</dbReference>
<feature type="domain" description="SH3" evidence="4">
    <location>
        <begin position="260"/>
        <end position="317"/>
    </location>
</feature>
<dbReference type="EMBL" id="KZ084109">
    <property type="protein sequence ID" value="OSD01757.1"/>
    <property type="molecule type" value="Genomic_DNA"/>
</dbReference>
<dbReference type="CDD" id="cd00174">
    <property type="entry name" value="SH3"/>
    <property type="match status" value="1"/>
</dbReference>
<evidence type="ECO:0000313" key="5">
    <source>
        <dbReference type="EMBL" id="OSD01757.1"/>
    </source>
</evidence>
<dbReference type="GO" id="GO:0043332">
    <property type="term" value="C:mating projection tip"/>
    <property type="evidence" value="ECO:0007669"/>
    <property type="project" value="TreeGrafter"/>
</dbReference>
<organism evidence="5 6">
    <name type="scientific">Trametes coccinea (strain BRFM310)</name>
    <name type="common">Pycnoporus coccineus</name>
    <dbReference type="NCBI Taxonomy" id="1353009"/>
    <lineage>
        <taxon>Eukaryota</taxon>
        <taxon>Fungi</taxon>
        <taxon>Dikarya</taxon>
        <taxon>Basidiomycota</taxon>
        <taxon>Agaricomycotina</taxon>
        <taxon>Agaricomycetes</taxon>
        <taxon>Polyporales</taxon>
        <taxon>Polyporaceae</taxon>
        <taxon>Trametes</taxon>
    </lineage>
</organism>
<evidence type="ECO:0000256" key="2">
    <source>
        <dbReference type="PROSITE-ProRule" id="PRU00192"/>
    </source>
</evidence>
<dbReference type="Pfam" id="PF00018">
    <property type="entry name" value="SH3_1"/>
    <property type="match status" value="1"/>
</dbReference>
<dbReference type="InterPro" id="IPR036028">
    <property type="entry name" value="SH3-like_dom_sf"/>
</dbReference>
<accession>A0A1Y2IKT6</accession>
<evidence type="ECO:0000259" key="4">
    <source>
        <dbReference type="PROSITE" id="PS50002"/>
    </source>
</evidence>
<reference evidence="5 6" key="1">
    <citation type="journal article" date="2015" name="Biotechnol. Biofuels">
        <title>Enhanced degradation of softwood versus hardwood by the white-rot fungus Pycnoporus coccineus.</title>
        <authorList>
            <person name="Couturier M."/>
            <person name="Navarro D."/>
            <person name="Chevret D."/>
            <person name="Henrissat B."/>
            <person name="Piumi F."/>
            <person name="Ruiz-Duenas F.J."/>
            <person name="Martinez A.T."/>
            <person name="Grigoriev I.V."/>
            <person name="Riley R."/>
            <person name="Lipzen A."/>
            <person name="Berrin J.G."/>
            <person name="Master E.R."/>
            <person name="Rosso M.N."/>
        </authorList>
    </citation>
    <scope>NUCLEOTIDE SEQUENCE [LARGE SCALE GENOMIC DNA]</scope>
    <source>
        <strain evidence="5 6">BRFM310</strain>
    </source>
</reference>
<feature type="compositionally biased region" description="Low complexity" evidence="3">
    <location>
        <begin position="226"/>
        <end position="237"/>
    </location>
</feature>
<dbReference type="Proteomes" id="UP000193067">
    <property type="component" value="Unassembled WGS sequence"/>
</dbReference>
<dbReference type="PRINTS" id="PR00452">
    <property type="entry name" value="SH3DOMAIN"/>
</dbReference>
<dbReference type="GO" id="GO:0051666">
    <property type="term" value="P:actin cortical patch localization"/>
    <property type="evidence" value="ECO:0007669"/>
    <property type="project" value="InterPro"/>
</dbReference>
<dbReference type="GO" id="GO:0030479">
    <property type="term" value="C:actin cortical patch"/>
    <property type="evidence" value="ECO:0007669"/>
    <property type="project" value="TreeGrafter"/>
</dbReference>
<gene>
    <name evidence="5" type="ORF">PYCCODRAFT_1478207</name>
</gene>
<feature type="region of interest" description="Disordered" evidence="3">
    <location>
        <begin position="193"/>
        <end position="278"/>
    </location>
</feature>